<accession>A0A380MPM2</accession>
<dbReference type="AlphaFoldDB" id="A0A380MPM2"/>
<evidence type="ECO:0000313" key="2">
    <source>
        <dbReference type="Proteomes" id="UP000254601"/>
    </source>
</evidence>
<dbReference type="Gene3D" id="3.40.190.170">
    <property type="entry name" value="Bacterial extracellular solute-binding protein, family 7"/>
    <property type="match status" value="1"/>
</dbReference>
<dbReference type="EMBL" id="UHIC01000001">
    <property type="protein sequence ID" value="SUO93843.1"/>
    <property type="molecule type" value="Genomic_DNA"/>
</dbReference>
<proteinExistence type="predicted"/>
<evidence type="ECO:0000313" key="1">
    <source>
        <dbReference type="EMBL" id="SUO93843.1"/>
    </source>
</evidence>
<protein>
    <submittedName>
        <fullName evidence="1">Uncharacterized protein</fullName>
    </submittedName>
</protein>
<gene>
    <name evidence="1" type="ORF">NCTC13337_00433</name>
</gene>
<sequence length="46" mass="5478">MVYQKNLTREMTAEGLEKLKAEGMEIYQPTEAEMAQFREKNQSRIR</sequence>
<name>A0A380MPM2_9GAMM</name>
<dbReference type="Proteomes" id="UP000254601">
    <property type="component" value="Unassembled WGS sequence"/>
</dbReference>
<keyword evidence="2" id="KW-1185">Reference proteome</keyword>
<dbReference type="InterPro" id="IPR038404">
    <property type="entry name" value="TRAP_DctP_sf"/>
</dbReference>
<organism evidence="1 2">
    <name type="scientific">Suttonella ornithocola</name>
    <dbReference type="NCBI Taxonomy" id="279832"/>
    <lineage>
        <taxon>Bacteria</taxon>
        <taxon>Pseudomonadati</taxon>
        <taxon>Pseudomonadota</taxon>
        <taxon>Gammaproteobacteria</taxon>
        <taxon>Cardiobacteriales</taxon>
        <taxon>Cardiobacteriaceae</taxon>
        <taxon>Suttonella</taxon>
    </lineage>
</organism>
<reference evidence="1 2" key="1">
    <citation type="submission" date="2018-06" db="EMBL/GenBank/DDBJ databases">
        <authorList>
            <consortium name="Pathogen Informatics"/>
            <person name="Doyle S."/>
        </authorList>
    </citation>
    <scope>NUCLEOTIDE SEQUENCE [LARGE SCALE GENOMIC DNA]</scope>
    <source>
        <strain evidence="1 2">NCTC13337</strain>
    </source>
</reference>